<evidence type="ECO:0000313" key="10">
    <source>
        <dbReference type="Proteomes" id="UP000176951"/>
    </source>
</evidence>
<dbReference type="Pfam" id="PF13662">
    <property type="entry name" value="Toprim_4"/>
    <property type="match status" value="1"/>
</dbReference>
<dbReference type="AlphaFoldDB" id="A0A1G2PXF0"/>
<dbReference type="PROSITE" id="PS50880">
    <property type="entry name" value="TOPRIM"/>
    <property type="match status" value="1"/>
</dbReference>
<dbReference type="Pfam" id="PF21175">
    <property type="entry name" value="RecR_C"/>
    <property type="match status" value="1"/>
</dbReference>
<comment type="caution">
    <text evidence="9">The sequence shown here is derived from an EMBL/GenBank/DDBJ whole genome shotgun (WGS) entry which is preliminary data.</text>
</comment>
<evidence type="ECO:0000256" key="5">
    <source>
        <dbReference type="ARBA" id="ARBA00023172"/>
    </source>
</evidence>
<evidence type="ECO:0000313" key="9">
    <source>
        <dbReference type="EMBL" id="OHA53018.1"/>
    </source>
</evidence>
<keyword evidence="4 7" id="KW-0862">Zinc</keyword>
<evidence type="ECO:0000256" key="1">
    <source>
        <dbReference type="ARBA" id="ARBA00022723"/>
    </source>
</evidence>
<dbReference type="PANTHER" id="PTHR30446:SF0">
    <property type="entry name" value="RECOMBINATION PROTEIN RECR"/>
    <property type="match status" value="1"/>
</dbReference>
<evidence type="ECO:0000256" key="2">
    <source>
        <dbReference type="ARBA" id="ARBA00022763"/>
    </source>
</evidence>
<keyword evidence="1 7" id="KW-0479">Metal-binding</keyword>
<keyword evidence="6 7" id="KW-0234">DNA repair</keyword>
<reference evidence="9 10" key="1">
    <citation type="journal article" date="2016" name="Nat. Commun.">
        <title>Thousands of microbial genomes shed light on interconnected biogeochemical processes in an aquifer system.</title>
        <authorList>
            <person name="Anantharaman K."/>
            <person name="Brown C.T."/>
            <person name="Hug L.A."/>
            <person name="Sharon I."/>
            <person name="Castelle C.J."/>
            <person name="Probst A.J."/>
            <person name="Thomas B.C."/>
            <person name="Singh A."/>
            <person name="Wilkins M.J."/>
            <person name="Karaoz U."/>
            <person name="Brodie E.L."/>
            <person name="Williams K.H."/>
            <person name="Hubbard S.S."/>
            <person name="Banfield J.F."/>
        </authorList>
    </citation>
    <scope>NUCLEOTIDE SEQUENCE [LARGE SCALE GENOMIC DNA]</scope>
</reference>
<keyword evidence="3 7" id="KW-0863">Zinc-finger</keyword>
<evidence type="ECO:0000256" key="6">
    <source>
        <dbReference type="ARBA" id="ARBA00023204"/>
    </source>
</evidence>
<dbReference type="GO" id="GO:0006310">
    <property type="term" value="P:DNA recombination"/>
    <property type="evidence" value="ECO:0007669"/>
    <property type="project" value="UniProtKB-UniRule"/>
</dbReference>
<feature type="domain" description="Toprim" evidence="8">
    <location>
        <begin position="83"/>
        <end position="182"/>
    </location>
</feature>
<organism evidence="9 10">
    <name type="scientific">Candidatus Terrybacteria bacterium RIFCSPLOWO2_01_FULL_40_23</name>
    <dbReference type="NCBI Taxonomy" id="1802366"/>
    <lineage>
        <taxon>Bacteria</taxon>
        <taxon>Candidatus Terryibacteriota</taxon>
    </lineage>
</organism>
<dbReference type="GO" id="GO:0006281">
    <property type="term" value="P:DNA repair"/>
    <property type="evidence" value="ECO:0007669"/>
    <property type="project" value="UniProtKB-UniRule"/>
</dbReference>
<dbReference type="InterPro" id="IPR023627">
    <property type="entry name" value="Rcmb_RecR"/>
</dbReference>
<keyword evidence="2 7" id="KW-0227">DNA damage</keyword>
<evidence type="ECO:0000259" key="8">
    <source>
        <dbReference type="PROSITE" id="PS50880"/>
    </source>
</evidence>
<dbReference type="Gene3D" id="1.10.8.420">
    <property type="entry name" value="RecR Domain 1"/>
    <property type="match status" value="1"/>
</dbReference>
<comment type="caution">
    <text evidence="7">Lacks conserved residue(s) required for the propagation of feature annotation.</text>
</comment>
<dbReference type="InterPro" id="IPR006171">
    <property type="entry name" value="TOPRIM_dom"/>
</dbReference>
<dbReference type="GO" id="GO:0003677">
    <property type="term" value="F:DNA binding"/>
    <property type="evidence" value="ECO:0007669"/>
    <property type="project" value="UniProtKB-UniRule"/>
</dbReference>
<dbReference type="InterPro" id="IPR000093">
    <property type="entry name" value="DNA_Rcmb_RecR"/>
</dbReference>
<accession>A0A1G2PXF0</accession>
<gene>
    <name evidence="7" type="primary">recR</name>
    <name evidence="9" type="ORF">A3A97_02145</name>
</gene>
<dbReference type="GO" id="GO:0008270">
    <property type="term" value="F:zinc ion binding"/>
    <property type="evidence" value="ECO:0007669"/>
    <property type="project" value="UniProtKB-KW"/>
</dbReference>
<comment type="function">
    <text evidence="7">May play a role in DNA repair. It seems to be involved in an RecBC-independent recombinational process of DNA repair. It may act with RecF and RecO.</text>
</comment>
<dbReference type="PANTHER" id="PTHR30446">
    <property type="entry name" value="RECOMBINATION PROTEIN RECR"/>
    <property type="match status" value="1"/>
</dbReference>
<evidence type="ECO:0000256" key="3">
    <source>
        <dbReference type="ARBA" id="ARBA00022771"/>
    </source>
</evidence>
<dbReference type="HAMAP" id="MF_00017">
    <property type="entry name" value="RecR"/>
    <property type="match status" value="1"/>
</dbReference>
<evidence type="ECO:0000256" key="7">
    <source>
        <dbReference type="HAMAP-Rule" id="MF_00017"/>
    </source>
</evidence>
<name>A0A1G2PXF0_9BACT</name>
<sequence length="203" mass="22628">MLPPPIRETADIIKKLPGIGPRQALRCAFYILRNPAIRQDLKLVLDKIESVKNCSICFRYIHLSPNAADSTCSICRDIERDKNSLCVVEEDVDLEQLEKAGAFGGQYFVLGGRLSLNQDPRALRINELKQRALKDKDLKEIIMAMSPTAEGNAAFLWLKQEILSASDNTAQIKITRLGIGMPSGGEIEYADEETLRGALENRN</sequence>
<protein>
    <recommendedName>
        <fullName evidence="7">Recombination protein RecR</fullName>
    </recommendedName>
</protein>
<comment type="similarity">
    <text evidence="7">Belongs to the RecR family.</text>
</comment>
<dbReference type="EMBL" id="MHSW01000001">
    <property type="protein sequence ID" value="OHA53018.1"/>
    <property type="molecule type" value="Genomic_DNA"/>
</dbReference>
<evidence type="ECO:0000256" key="4">
    <source>
        <dbReference type="ARBA" id="ARBA00022833"/>
    </source>
</evidence>
<dbReference type="Proteomes" id="UP000176951">
    <property type="component" value="Unassembled WGS sequence"/>
</dbReference>
<proteinExistence type="inferred from homology"/>
<dbReference type="Gene3D" id="3.40.1360.10">
    <property type="match status" value="1"/>
</dbReference>
<dbReference type="SUPFAM" id="SSF111304">
    <property type="entry name" value="Recombination protein RecR"/>
    <property type="match status" value="1"/>
</dbReference>
<keyword evidence="5 7" id="KW-0233">DNA recombination</keyword>